<dbReference type="AlphaFoldDB" id="A0A7Y9PJA7"/>
<dbReference type="Proteomes" id="UP000589520">
    <property type="component" value="Unassembled WGS sequence"/>
</dbReference>
<reference evidence="3 4" key="1">
    <citation type="submission" date="2020-07" db="EMBL/GenBank/DDBJ databases">
        <title>Genomic Encyclopedia of Type Strains, Phase IV (KMG-V): Genome sequencing to study the core and pangenomes of soil and plant-associated prokaryotes.</title>
        <authorList>
            <person name="Whitman W."/>
        </authorList>
    </citation>
    <scope>NUCLEOTIDE SEQUENCE [LARGE SCALE GENOMIC DNA]</scope>
    <source>
        <strain evidence="3 4">X4EP2</strain>
    </source>
</reference>
<dbReference type="Gene3D" id="3.40.50.2000">
    <property type="entry name" value="Glycogen Phosphorylase B"/>
    <property type="match status" value="2"/>
</dbReference>
<accession>A0A7Y9PJA7</accession>
<dbReference type="RefSeq" id="WP_179492589.1">
    <property type="nucleotide sequence ID" value="NZ_JACCCW010000002.1"/>
</dbReference>
<proteinExistence type="predicted"/>
<keyword evidence="4" id="KW-1185">Reference proteome</keyword>
<gene>
    <name evidence="3" type="ORF">HDF17_003202</name>
</gene>
<dbReference type="Pfam" id="PF13579">
    <property type="entry name" value="Glyco_trans_4_4"/>
    <property type="match status" value="1"/>
</dbReference>
<keyword evidence="3" id="KW-0808">Transferase</keyword>
<evidence type="ECO:0000259" key="2">
    <source>
        <dbReference type="Pfam" id="PF13579"/>
    </source>
</evidence>
<evidence type="ECO:0000313" key="3">
    <source>
        <dbReference type="EMBL" id="NYF80882.1"/>
    </source>
</evidence>
<dbReference type="SUPFAM" id="SSF53756">
    <property type="entry name" value="UDP-Glycosyltransferase/glycogen phosphorylase"/>
    <property type="match status" value="1"/>
</dbReference>
<dbReference type="CDD" id="cd03794">
    <property type="entry name" value="GT4_WbuB-like"/>
    <property type="match status" value="1"/>
</dbReference>
<dbReference type="GO" id="GO:0016758">
    <property type="term" value="F:hexosyltransferase activity"/>
    <property type="evidence" value="ECO:0007669"/>
    <property type="project" value="TreeGrafter"/>
</dbReference>
<dbReference type="InterPro" id="IPR050194">
    <property type="entry name" value="Glycosyltransferase_grp1"/>
</dbReference>
<dbReference type="PANTHER" id="PTHR45947:SF3">
    <property type="entry name" value="SULFOQUINOVOSYL TRANSFERASE SQD2"/>
    <property type="match status" value="1"/>
</dbReference>
<evidence type="ECO:0000259" key="1">
    <source>
        <dbReference type="Pfam" id="PF00534"/>
    </source>
</evidence>
<protein>
    <submittedName>
        <fullName evidence="3">Colanic acid biosynthesis glycosyl transferase WcaI</fullName>
    </submittedName>
</protein>
<name>A0A7Y9PJA7_9BACT</name>
<sequence>MRILIYGLNYAPELTGIGKYTGEMASWLSARGHDVHVVAAPPYYPAWRIREDYRGTLYRTERVQGQPVVYRTPLYVPDVPSGVKRMAHLFSFMVGSLPVMLREMFWQPEVVFTVEPTFFGAPLALLVAAGAGASSWLHVQDFEVDAAFDLGLLPAKGPVHALALWLEKSFTSAFSCVSSISVKMVERTRLKGVPAERAVLFPNWVDVEAIHPQKAEGNNFRAELGLEGKILLLYSGNMGNKQGLELLAPLARFFEDDARVHFLFCGDGAFRPQLEALVGHHPNVTLLPLQPLERLNELLNAADIHLLPQRAGAADLVMPSKLTGMLSSGRPVIATADAGTQVAHVVEGCGLVVPAEDEDALHAAVSKLIEDEPLRLRLGEAARRYAVEHLGKEEVLLQLERDLEALVSDCIK</sequence>
<dbReference type="InterPro" id="IPR001296">
    <property type="entry name" value="Glyco_trans_1"/>
</dbReference>
<dbReference type="PANTHER" id="PTHR45947">
    <property type="entry name" value="SULFOQUINOVOSYL TRANSFERASE SQD2"/>
    <property type="match status" value="1"/>
</dbReference>
<dbReference type="NCBIfam" id="NF007640">
    <property type="entry name" value="PRK10307.1"/>
    <property type="match status" value="1"/>
</dbReference>
<dbReference type="Pfam" id="PF00534">
    <property type="entry name" value="Glycos_transf_1"/>
    <property type="match status" value="1"/>
</dbReference>
<organism evidence="3 4">
    <name type="scientific">Granulicella arctica</name>
    <dbReference type="NCBI Taxonomy" id="940613"/>
    <lineage>
        <taxon>Bacteria</taxon>
        <taxon>Pseudomonadati</taxon>
        <taxon>Acidobacteriota</taxon>
        <taxon>Terriglobia</taxon>
        <taxon>Terriglobales</taxon>
        <taxon>Acidobacteriaceae</taxon>
        <taxon>Granulicella</taxon>
    </lineage>
</organism>
<feature type="domain" description="Glycosyl transferase family 1" evidence="1">
    <location>
        <begin position="220"/>
        <end position="384"/>
    </location>
</feature>
<dbReference type="InterPro" id="IPR028098">
    <property type="entry name" value="Glyco_trans_4-like_N"/>
</dbReference>
<evidence type="ECO:0000313" key="4">
    <source>
        <dbReference type="Proteomes" id="UP000589520"/>
    </source>
</evidence>
<comment type="caution">
    <text evidence="3">The sequence shown here is derived from an EMBL/GenBank/DDBJ whole genome shotgun (WGS) entry which is preliminary data.</text>
</comment>
<feature type="domain" description="Glycosyltransferase subfamily 4-like N-terminal" evidence="2">
    <location>
        <begin position="15"/>
        <end position="204"/>
    </location>
</feature>
<dbReference type="EMBL" id="JACCCW010000002">
    <property type="protein sequence ID" value="NYF80882.1"/>
    <property type="molecule type" value="Genomic_DNA"/>
</dbReference>